<dbReference type="SMART" id="SM00179">
    <property type="entry name" value="EGF_CA"/>
    <property type="match status" value="3"/>
</dbReference>
<evidence type="ECO:0000256" key="3">
    <source>
        <dbReference type="ARBA" id="ARBA00023157"/>
    </source>
</evidence>
<comment type="caution">
    <text evidence="4">Lacks conserved residue(s) required for the propagation of feature annotation.</text>
</comment>
<evidence type="ECO:0000256" key="2">
    <source>
        <dbReference type="ARBA" id="ARBA00022737"/>
    </source>
</evidence>
<dbReference type="Gene3D" id="2.10.25.10">
    <property type="entry name" value="Laminin"/>
    <property type="match status" value="4"/>
</dbReference>
<dbReference type="GO" id="GO:0048666">
    <property type="term" value="P:neuron development"/>
    <property type="evidence" value="ECO:0007669"/>
    <property type="project" value="TreeGrafter"/>
</dbReference>
<dbReference type="SUPFAM" id="SSF57196">
    <property type="entry name" value="EGF/Laminin"/>
    <property type="match status" value="5"/>
</dbReference>
<feature type="disulfide bond" evidence="4">
    <location>
        <begin position="454"/>
        <end position="463"/>
    </location>
</feature>
<feature type="domain" description="EGF-like" evidence="5">
    <location>
        <begin position="472"/>
        <end position="509"/>
    </location>
</feature>
<dbReference type="GO" id="GO:0007157">
    <property type="term" value="P:heterophilic cell-cell adhesion via plasma membrane cell adhesion molecules"/>
    <property type="evidence" value="ECO:0007669"/>
    <property type="project" value="TreeGrafter"/>
</dbReference>
<dbReference type="OrthoDB" id="5946640at2759"/>
<dbReference type="Pfam" id="PF00008">
    <property type="entry name" value="EGF"/>
    <property type="match status" value="2"/>
</dbReference>
<reference evidence="7" key="1">
    <citation type="journal article" date="2017" name="bioRxiv">
        <title>Comparative analysis of the genomes of Stylophora pistillata and Acropora digitifera provides evidence for extensive differences between species of corals.</title>
        <authorList>
            <person name="Voolstra C.R."/>
            <person name="Li Y."/>
            <person name="Liew Y.J."/>
            <person name="Baumgarten S."/>
            <person name="Zoccola D."/>
            <person name="Flot J.-F."/>
            <person name="Tambutte S."/>
            <person name="Allemand D."/>
            <person name="Aranda M."/>
        </authorList>
    </citation>
    <scope>NUCLEOTIDE SEQUENCE [LARGE SCALE GENOMIC DNA]</scope>
</reference>
<keyword evidence="3 4" id="KW-1015">Disulfide bond</keyword>
<feature type="domain" description="EGF-like" evidence="5">
    <location>
        <begin position="2"/>
        <end position="39"/>
    </location>
</feature>
<feature type="domain" description="EGF-like" evidence="5">
    <location>
        <begin position="386"/>
        <end position="424"/>
    </location>
</feature>
<dbReference type="PROSITE" id="PS01186">
    <property type="entry name" value="EGF_2"/>
    <property type="match status" value="1"/>
</dbReference>
<evidence type="ECO:0000256" key="1">
    <source>
        <dbReference type="ARBA" id="ARBA00022536"/>
    </source>
</evidence>
<evidence type="ECO:0000313" key="7">
    <source>
        <dbReference type="Proteomes" id="UP000225706"/>
    </source>
</evidence>
<accession>A0A2B4RH99</accession>
<evidence type="ECO:0000259" key="5">
    <source>
        <dbReference type="PROSITE" id="PS50026"/>
    </source>
</evidence>
<dbReference type="InterPro" id="IPR000742">
    <property type="entry name" value="EGF"/>
</dbReference>
<dbReference type="GO" id="GO:0046982">
    <property type="term" value="F:protein heterodimerization activity"/>
    <property type="evidence" value="ECO:0007669"/>
    <property type="project" value="TreeGrafter"/>
</dbReference>
<protein>
    <submittedName>
        <fullName evidence="6">Sushi, nidogen and EGF-like domain-containing protein 1</fullName>
    </submittedName>
</protein>
<feature type="domain" description="EGF-like" evidence="5">
    <location>
        <begin position="428"/>
        <end position="464"/>
    </location>
</feature>
<keyword evidence="2" id="KW-0677">Repeat</keyword>
<dbReference type="GO" id="GO:0005509">
    <property type="term" value="F:calcium ion binding"/>
    <property type="evidence" value="ECO:0007669"/>
    <property type="project" value="InterPro"/>
</dbReference>
<evidence type="ECO:0000256" key="4">
    <source>
        <dbReference type="PROSITE-ProRule" id="PRU00076"/>
    </source>
</evidence>
<feature type="disulfide bond" evidence="4">
    <location>
        <begin position="395"/>
        <end position="412"/>
    </location>
</feature>
<keyword evidence="1 4" id="KW-0245">EGF-like domain</keyword>
<dbReference type="InterPro" id="IPR001881">
    <property type="entry name" value="EGF-like_Ca-bd_dom"/>
</dbReference>
<dbReference type="GO" id="GO:0050839">
    <property type="term" value="F:cell adhesion molecule binding"/>
    <property type="evidence" value="ECO:0007669"/>
    <property type="project" value="TreeGrafter"/>
</dbReference>
<dbReference type="PROSITE" id="PS00022">
    <property type="entry name" value="EGF_1"/>
    <property type="match status" value="2"/>
</dbReference>
<feature type="domain" description="EGF-like" evidence="5">
    <location>
        <begin position="42"/>
        <end position="80"/>
    </location>
</feature>
<keyword evidence="7" id="KW-1185">Reference proteome</keyword>
<dbReference type="PROSITE" id="PS50026">
    <property type="entry name" value="EGF_3"/>
    <property type="match status" value="5"/>
</dbReference>
<sequence length="581" mass="64307">MTVDVCIPNPCKNQGICTKDGVDKYHCICPAGFLPPTCVNKTVDPCVPNPCLNRGTCQPSQDEKRFTCNCNGSFKPPLCATKTNYYRTLISSSDQSQLFKMVSRLFLSKNIAALLNNDSLDTLTEKFSDFFIKKIEKIRSDLDSHTAQAPNINVNYPVTSSFQTFQPVSADIVHKLIVQSPTKSCQLDPIPTRILKSIPHLTPIITKIINASMANGEFPDQLKQSLVRPSLKKPSLDPNCLSNYRPIANLSFLSKTIERVVANQIYRYMAENQLFPAMQSAYRKYYSTETALLKVSNDILRAVDQKEEVVLVLLDLSAAFDTIDHNILLERMEKRFGFGACDCPKGDPLWVPPILAQQCKENGECYCPSYNGKTYSVTERGCGESRQNPCDSNPCQNGGVCFAAPDNLSFTCQCPEACSGDRCQNCDVVKICTPGYCKNGGTCIVVGTKPFCKCPPSYLPPQCIFHVNITDNRSLCHPNPCQNGGKCRQVRSNSLECSCSMQFHGKYCERDKCMDCDVHAICYNGHCKCRPGYKGSGFNGECKPVSSCNTCPLNAVCVEGECACISGFYFIDNTCQKIVGY</sequence>
<dbReference type="PANTHER" id="PTHR11219">
    <property type="entry name" value="TENEURIN AND N-ACETYLGLUCOSAMINE-1-PHOSPHODIESTER ALPHA-N-ACETYLGLUCOSAMINIDASE"/>
    <property type="match status" value="1"/>
</dbReference>
<feature type="disulfide bond" evidence="4">
    <location>
        <begin position="499"/>
        <end position="508"/>
    </location>
</feature>
<dbReference type="PANTHER" id="PTHR11219:SF69">
    <property type="entry name" value="TENEURIN-A"/>
    <property type="match status" value="1"/>
</dbReference>
<comment type="caution">
    <text evidence="6">The sequence shown here is derived from an EMBL/GenBank/DDBJ whole genome shotgun (WGS) entry which is preliminary data.</text>
</comment>
<dbReference type="CDD" id="cd00054">
    <property type="entry name" value="EGF_CA"/>
    <property type="match status" value="1"/>
</dbReference>
<dbReference type="Proteomes" id="UP000225706">
    <property type="component" value="Unassembled WGS sequence"/>
</dbReference>
<dbReference type="EMBL" id="LSMT01000568">
    <property type="protein sequence ID" value="PFX16179.1"/>
    <property type="molecule type" value="Genomic_DNA"/>
</dbReference>
<organism evidence="6 7">
    <name type="scientific">Stylophora pistillata</name>
    <name type="common">Smooth cauliflower coral</name>
    <dbReference type="NCBI Taxonomy" id="50429"/>
    <lineage>
        <taxon>Eukaryota</taxon>
        <taxon>Metazoa</taxon>
        <taxon>Cnidaria</taxon>
        <taxon>Anthozoa</taxon>
        <taxon>Hexacorallia</taxon>
        <taxon>Scleractinia</taxon>
        <taxon>Astrocoeniina</taxon>
        <taxon>Pocilloporidae</taxon>
        <taxon>Stylophora</taxon>
    </lineage>
</organism>
<name>A0A2B4RH99_STYPI</name>
<feature type="disulfide bond" evidence="4">
    <location>
        <begin position="29"/>
        <end position="38"/>
    </location>
</feature>
<dbReference type="InterPro" id="IPR051216">
    <property type="entry name" value="Teneurin"/>
</dbReference>
<feature type="disulfide bond" evidence="4">
    <location>
        <begin position="51"/>
        <end position="68"/>
    </location>
</feature>
<dbReference type="Pfam" id="PF00078">
    <property type="entry name" value="RVT_1"/>
    <property type="match status" value="1"/>
</dbReference>
<feature type="disulfide bond" evidence="4">
    <location>
        <begin position="414"/>
        <end position="423"/>
    </location>
</feature>
<dbReference type="SMART" id="SM00181">
    <property type="entry name" value="EGF"/>
    <property type="match status" value="7"/>
</dbReference>
<dbReference type="AlphaFoldDB" id="A0A2B4RH99"/>
<gene>
    <name evidence="6" type="primary">Sned1</name>
    <name evidence="6" type="ORF">AWC38_SpisGene19562</name>
</gene>
<dbReference type="GO" id="GO:0043005">
    <property type="term" value="C:neuron projection"/>
    <property type="evidence" value="ECO:0007669"/>
    <property type="project" value="TreeGrafter"/>
</dbReference>
<proteinExistence type="predicted"/>
<dbReference type="GO" id="GO:0042803">
    <property type="term" value="F:protein homodimerization activity"/>
    <property type="evidence" value="ECO:0007669"/>
    <property type="project" value="TreeGrafter"/>
</dbReference>
<dbReference type="InterPro" id="IPR000477">
    <property type="entry name" value="RT_dom"/>
</dbReference>
<evidence type="ECO:0000313" key="6">
    <source>
        <dbReference type="EMBL" id="PFX16179.1"/>
    </source>
</evidence>
<feature type="disulfide bond" evidence="4">
    <location>
        <begin position="70"/>
        <end position="79"/>
    </location>
</feature>